<dbReference type="EMBL" id="CP061813">
    <property type="protein sequence ID" value="QOD61042.1"/>
    <property type="molecule type" value="Genomic_DNA"/>
</dbReference>
<dbReference type="Gene3D" id="3.40.50.620">
    <property type="entry name" value="HUPs"/>
    <property type="match status" value="2"/>
</dbReference>
<comment type="similarity">
    <text evidence="1">Belongs to the universal stress protein A family.</text>
</comment>
<feature type="domain" description="UspA" evidence="3">
    <location>
        <begin position="77"/>
        <end position="152"/>
    </location>
</feature>
<dbReference type="PANTHER" id="PTHR46268:SF6">
    <property type="entry name" value="UNIVERSAL STRESS PROTEIN UP12"/>
    <property type="match status" value="1"/>
</dbReference>
<reference evidence="4 5" key="1">
    <citation type="journal article" date="2016" name="Int. J. Syst. Evol. Microbiol.">
        <title>Polaribacter haliotis sp. nov., isolated from the gut of abalone Haliotis discus hannai.</title>
        <authorList>
            <person name="Kim Y.O."/>
            <person name="Park I.S."/>
            <person name="Park S."/>
            <person name="Nam B.H."/>
            <person name="Park J.M."/>
            <person name="Kim D.G."/>
            <person name="Yoon J.H."/>
        </authorList>
    </citation>
    <scope>NUCLEOTIDE SEQUENCE [LARGE SCALE GENOMIC DNA]</scope>
    <source>
        <strain evidence="4 5">KCTC 52418</strain>
    </source>
</reference>
<keyword evidence="5" id="KW-1185">Reference proteome</keyword>
<dbReference type="KEGG" id="phal:H9I45_00970"/>
<dbReference type="Pfam" id="PF00582">
    <property type="entry name" value="Usp"/>
    <property type="match status" value="1"/>
</dbReference>
<proteinExistence type="inferred from homology"/>
<dbReference type="AlphaFoldDB" id="A0A7L8AGC9"/>
<evidence type="ECO:0000313" key="4">
    <source>
        <dbReference type="EMBL" id="QOD61042.1"/>
    </source>
</evidence>
<evidence type="ECO:0000256" key="1">
    <source>
        <dbReference type="ARBA" id="ARBA00008791"/>
    </source>
</evidence>
<keyword evidence="2" id="KW-0812">Transmembrane</keyword>
<name>A0A7L8AGC9_9FLAO</name>
<evidence type="ECO:0000259" key="3">
    <source>
        <dbReference type="Pfam" id="PF00582"/>
    </source>
</evidence>
<dbReference type="InterPro" id="IPR014729">
    <property type="entry name" value="Rossmann-like_a/b/a_fold"/>
</dbReference>
<accession>A0A7L8AGC9</accession>
<feature type="transmembrane region" description="Helical" evidence="2">
    <location>
        <begin position="9"/>
        <end position="27"/>
    </location>
</feature>
<sequence length="307" mass="35194">MFPFDKNNFIVFFFLIKFPILCVHPILKDFLQKIEKILIGIAFSPNLKANLFEAVRMANMFDAELVGVHVGEKTPEKEQKINALLKEAEVLKKSLKTIWQEGKPVDVILETSLKENIDLLILGAIQQENLLRYYVGSIARKITRKASCSVLLLIKPSIERVTCKHIIVNGLHDKKTEETIKTSIFFSKKLSCKKLTIVEEISQAELHVKVSDDKTLRKSTIVKERIKSREDFRVKNIIREVNCEGIDIKTQSIFGKRGYSIGHYARVKRADLLVMNAPTKMGIFDRIFPHDIEYILSELPTDVLIVK</sequence>
<evidence type="ECO:0000313" key="5">
    <source>
        <dbReference type="Proteomes" id="UP000516764"/>
    </source>
</evidence>
<dbReference type="SUPFAM" id="SSF52402">
    <property type="entry name" value="Adenine nucleotide alpha hydrolases-like"/>
    <property type="match status" value="2"/>
</dbReference>
<dbReference type="InterPro" id="IPR006016">
    <property type="entry name" value="UspA"/>
</dbReference>
<organism evidence="4 5">
    <name type="scientific">Polaribacter haliotis</name>
    <dbReference type="NCBI Taxonomy" id="1888915"/>
    <lineage>
        <taxon>Bacteria</taxon>
        <taxon>Pseudomonadati</taxon>
        <taxon>Bacteroidota</taxon>
        <taxon>Flavobacteriia</taxon>
        <taxon>Flavobacteriales</taxon>
        <taxon>Flavobacteriaceae</taxon>
    </lineage>
</organism>
<dbReference type="OrthoDB" id="946689at2"/>
<dbReference type="PANTHER" id="PTHR46268">
    <property type="entry name" value="STRESS RESPONSE PROTEIN NHAX"/>
    <property type="match status" value="1"/>
</dbReference>
<gene>
    <name evidence="4" type="ORF">H9I45_00970</name>
</gene>
<protein>
    <submittedName>
        <fullName evidence="4">Universal stress protein</fullName>
    </submittedName>
</protein>
<keyword evidence="2" id="KW-0472">Membrane</keyword>
<keyword evidence="2" id="KW-1133">Transmembrane helix</keyword>
<evidence type="ECO:0000256" key="2">
    <source>
        <dbReference type="SAM" id="Phobius"/>
    </source>
</evidence>
<dbReference type="Proteomes" id="UP000516764">
    <property type="component" value="Chromosome"/>
</dbReference>
<dbReference type="CDD" id="cd00293">
    <property type="entry name" value="USP-like"/>
    <property type="match status" value="1"/>
</dbReference>